<proteinExistence type="inferred from homology"/>
<organism evidence="3 4">
    <name type="scientific">Candidatus Protofrankia californiensis</name>
    <dbReference type="NCBI Taxonomy" id="1839754"/>
    <lineage>
        <taxon>Bacteria</taxon>
        <taxon>Bacillati</taxon>
        <taxon>Actinomycetota</taxon>
        <taxon>Actinomycetes</taxon>
        <taxon>Frankiales</taxon>
        <taxon>Frankiaceae</taxon>
        <taxon>Protofrankia</taxon>
    </lineage>
</organism>
<dbReference type="AlphaFoldDB" id="A0A1C3P0G3"/>
<dbReference type="InterPro" id="IPR035093">
    <property type="entry name" value="RelE/ParE_toxin_dom_sf"/>
</dbReference>
<evidence type="ECO:0000313" key="4">
    <source>
        <dbReference type="Proteomes" id="UP000199013"/>
    </source>
</evidence>
<dbReference type="Gene3D" id="3.30.2310.20">
    <property type="entry name" value="RelE-like"/>
    <property type="match status" value="1"/>
</dbReference>
<reference evidence="4" key="1">
    <citation type="submission" date="2016-02" db="EMBL/GenBank/DDBJ databases">
        <authorList>
            <person name="Wibberg D."/>
        </authorList>
    </citation>
    <scope>NUCLEOTIDE SEQUENCE [LARGE SCALE GENOMIC DNA]</scope>
</reference>
<dbReference type="PANTHER" id="PTHR35601">
    <property type="entry name" value="TOXIN RELE"/>
    <property type="match status" value="1"/>
</dbReference>
<dbReference type="Proteomes" id="UP000199013">
    <property type="component" value="Unassembled WGS sequence"/>
</dbReference>
<keyword evidence="4" id="KW-1185">Reference proteome</keyword>
<dbReference type="InterPro" id="IPR007712">
    <property type="entry name" value="RelE/ParE_toxin"/>
</dbReference>
<dbReference type="EMBL" id="FLUV01001555">
    <property type="protein sequence ID" value="SBW23270.1"/>
    <property type="molecule type" value="Genomic_DNA"/>
</dbReference>
<sequence length="91" mass="10291">MSDAYKIAFTAPARRALRRLPEKVATAAVEFLYGSLAANPHRVGKPLQLQLAGPYSARRGDYRIIYRIDTDNHRVEIVAIEHRADAYRPRG</sequence>
<protein>
    <recommendedName>
        <fullName evidence="5">Plasmid stabilization system</fullName>
    </recommendedName>
</protein>
<accession>A0A1C3P0G3</accession>
<dbReference type="Pfam" id="PF05016">
    <property type="entry name" value="ParE_toxin"/>
    <property type="match status" value="1"/>
</dbReference>
<evidence type="ECO:0000256" key="1">
    <source>
        <dbReference type="ARBA" id="ARBA00006226"/>
    </source>
</evidence>
<comment type="similarity">
    <text evidence="1">Belongs to the RelE toxin family.</text>
</comment>
<evidence type="ECO:0000313" key="3">
    <source>
        <dbReference type="EMBL" id="SBW23270.1"/>
    </source>
</evidence>
<evidence type="ECO:0008006" key="5">
    <source>
        <dbReference type="Google" id="ProtNLM"/>
    </source>
</evidence>
<dbReference type="SUPFAM" id="SSF143011">
    <property type="entry name" value="RelE-like"/>
    <property type="match status" value="1"/>
</dbReference>
<dbReference type="PANTHER" id="PTHR35601:SF1">
    <property type="entry name" value="TOXIN RELE"/>
    <property type="match status" value="1"/>
</dbReference>
<evidence type="ECO:0000256" key="2">
    <source>
        <dbReference type="ARBA" id="ARBA00022649"/>
    </source>
</evidence>
<gene>
    <name evidence="3" type="ORF">FDG2_3714</name>
</gene>
<name>A0A1C3P0G3_9ACTN</name>
<keyword evidence="2" id="KW-1277">Toxin-antitoxin system</keyword>